<gene>
    <name evidence="4" type="ORF">DWW24_10600</name>
    <name evidence="3" type="ORF">DWW57_16185</name>
    <name evidence="1" type="ORF">L0P03_01600</name>
    <name evidence="2" type="ORF">PN645_16260</name>
</gene>
<dbReference type="EMBL" id="QRYC01000031">
    <property type="protein sequence ID" value="RGU54410.1"/>
    <property type="molecule type" value="Genomic_DNA"/>
</dbReference>
<protein>
    <submittedName>
        <fullName evidence="4">Uncharacterized protein</fullName>
    </submittedName>
</protein>
<accession>A0A412WEV4</accession>
<dbReference type="RefSeq" id="WP_013611548.1">
    <property type="nucleotide sequence ID" value="NZ_BAABYK010000001.1"/>
</dbReference>
<dbReference type="EMBL" id="JAKNDN010000002">
    <property type="protein sequence ID" value="MCG4958552.1"/>
    <property type="molecule type" value="Genomic_DNA"/>
</dbReference>
<evidence type="ECO:0000313" key="4">
    <source>
        <dbReference type="EMBL" id="RGV25707.1"/>
    </source>
</evidence>
<reference evidence="5 6" key="1">
    <citation type="submission" date="2018-08" db="EMBL/GenBank/DDBJ databases">
        <title>A genome reference for cultivated species of the human gut microbiota.</title>
        <authorList>
            <person name="Zou Y."/>
            <person name="Xue W."/>
            <person name="Luo G."/>
        </authorList>
    </citation>
    <scope>NUCLEOTIDE SEQUENCE [LARGE SCALE GENOMIC DNA]</scope>
    <source>
        <strain evidence="4 5">AF14-6AC</strain>
        <strain evidence="3 6">AF16-14</strain>
    </source>
</reference>
<dbReference type="EMBL" id="JAQMRD010000027">
    <property type="protein sequence ID" value="MDB9224536.1"/>
    <property type="molecule type" value="Genomic_DNA"/>
</dbReference>
<dbReference type="AlphaFoldDB" id="A0A412WEV4"/>
<sequence>MKNFIGKYQQQEQENQVFLGKKLEIQVNLFIQGFNCQEQMTFYYLNALGMWEYNERNFDKVLMQACVKISYLLYNAHQLLLRGEYGVANILLRQVFEYLVIGKYFYKQQNEIWAEKWLEDRKYEVYDKILRLLKIPDKKHLCDFWKVLCSLAHATPSSQQISLDGQFNEIDIELSYNVVLILLCCKHVLVNYFYSNRKLMRLIKLSPEVAKEMVDLRQKSAAWIKETTSLFSEDGIKVLKDYKRYWVFKK</sequence>
<dbReference type="Proteomes" id="UP000283426">
    <property type="component" value="Unassembled WGS sequence"/>
</dbReference>
<evidence type="ECO:0000313" key="1">
    <source>
        <dbReference type="EMBL" id="MCG4958552.1"/>
    </source>
</evidence>
<comment type="caution">
    <text evidence="4">The sequence shown here is derived from an EMBL/GenBank/DDBJ whole genome shotgun (WGS) entry which is preliminary data.</text>
</comment>
<proteinExistence type="predicted"/>
<organism evidence="4 5">
    <name type="scientific">Odoribacter splanchnicus</name>
    <dbReference type="NCBI Taxonomy" id="28118"/>
    <lineage>
        <taxon>Bacteria</taxon>
        <taxon>Pseudomonadati</taxon>
        <taxon>Bacteroidota</taxon>
        <taxon>Bacteroidia</taxon>
        <taxon>Bacteroidales</taxon>
        <taxon>Odoribacteraceae</taxon>
        <taxon>Odoribacter</taxon>
    </lineage>
</organism>
<dbReference type="Proteomes" id="UP001212263">
    <property type="component" value="Unassembled WGS sequence"/>
</dbReference>
<dbReference type="Proteomes" id="UP000284243">
    <property type="component" value="Unassembled WGS sequence"/>
</dbReference>
<evidence type="ECO:0000313" key="6">
    <source>
        <dbReference type="Proteomes" id="UP000284243"/>
    </source>
</evidence>
<reference evidence="2" key="3">
    <citation type="submission" date="2023-01" db="EMBL/GenBank/DDBJ databases">
        <title>Human gut microbiome strain richness.</title>
        <authorList>
            <person name="Chen-Liaw A."/>
        </authorList>
    </citation>
    <scope>NUCLEOTIDE SEQUENCE</scope>
    <source>
        <strain evidence="2">RTP21484st1_B7_RTP21484_190118</strain>
    </source>
</reference>
<dbReference type="GeneID" id="61274520"/>
<name>A0A412WEV4_9BACT</name>
<dbReference type="EMBL" id="QRYW01000021">
    <property type="protein sequence ID" value="RGV25707.1"/>
    <property type="molecule type" value="Genomic_DNA"/>
</dbReference>
<evidence type="ECO:0000313" key="2">
    <source>
        <dbReference type="EMBL" id="MDB9224536.1"/>
    </source>
</evidence>
<reference evidence="1" key="2">
    <citation type="submission" date="2022-01" db="EMBL/GenBank/DDBJ databases">
        <title>Collection of gut derived symbiotic bacterial strains cultured from healthy donors.</title>
        <authorList>
            <person name="Lin H."/>
            <person name="Kohout C."/>
            <person name="Waligurski E."/>
            <person name="Pamer E.G."/>
        </authorList>
    </citation>
    <scope>NUCLEOTIDE SEQUENCE</scope>
    <source>
        <strain evidence="1">DFI.1.149</strain>
    </source>
</reference>
<evidence type="ECO:0000313" key="5">
    <source>
        <dbReference type="Proteomes" id="UP000283426"/>
    </source>
</evidence>
<dbReference type="Proteomes" id="UP001199750">
    <property type="component" value="Unassembled WGS sequence"/>
</dbReference>
<evidence type="ECO:0000313" key="3">
    <source>
        <dbReference type="EMBL" id="RGU54410.1"/>
    </source>
</evidence>